<evidence type="ECO:0000313" key="2">
    <source>
        <dbReference type="Proteomes" id="UP000050430"/>
    </source>
</evidence>
<accession>A0A0P6WSU1</accession>
<name>A0A0P6WSU1_9CHLR</name>
<dbReference type="STRING" id="229920.ADM99_03575"/>
<dbReference type="GO" id="GO:0016491">
    <property type="term" value="F:oxidoreductase activity"/>
    <property type="evidence" value="ECO:0007669"/>
    <property type="project" value="InterPro"/>
</dbReference>
<evidence type="ECO:0008006" key="3">
    <source>
        <dbReference type="Google" id="ProtNLM"/>
    </source>
</evidence>
<reference evidence="1 2" key="1">
    <citation type="submission" date="2015-07" db="EMBL/GenBank/DDBJ databases">
        <title>Genome sequence of Leptolinea tardivitalis DSM 16556.</title>
        <authorList>
            <person name="Hemp J."/>
            <person name="Ward L.M."/>
            <person name="Pace L.A."/>
            <person name="Fischer W.W."/>
        </authorList>
    </citation>
    <scope>NUCLEOTIDE SEQUENCE [LARGE SCALE GENOMIC DNA]</scope>
    <source>
        <strain evidence="1 2">YMTK-2</strain>
    </source>
</reference>
<dbReference type="Proteomes" id="UP000050430">
    <property type="component" value="Unassembled WGS sequence"/>
</dbReference>
<dbReference type="Gene3D" id="2.30.110.10">
    <property type="entry name" value="Electron Transport, Fmn-binding Protein, Chain A"/>
    <property type="match status" value="1"/>
</dbReference>
<sequence length="145" mass="16391">MNSTYKLTPTRKIINLIMRVMIRYDLGPSGRHILKFKGRKSGRDYSTPVTLVQDNGQKWLVAPYGEVPWVKNVRAAGTVEFFRGGKTEKYSIQELAASESAPVLKKYVALEPITWSFFTARPESPVEDFVNEASLHPVFALKSLN</sequence>
<dbReference type="AlphaFoldDB" id="A0A0P6WSU1"/>
<keyword evidence="2" id="KW-1185">Reference proteome</keyword>
<protein>
    <recommendedName>
        <fullName evidence="3">Nitroreductase</fullName>
    </recommendedName>
</protein>
<proteinExistence type="predicted"/>
<comment type="caution">
    <text evidence="1">The sequence shown here is derived from an EMBL/GenBank/DDBJ whole genome shotgun (WGS) entry which is preliminary data.</text>
</comment>
<evidence type="ECO:0000313" key="1">
    <source>
        <dbReference type="EMBL" id="KPL73307.1"/>
    </source>
</evidence>
<dbReference type="OrthoDB" id="5186446at2"/>
<dbReference type="EMBL" id="LGCK01000006">
    <property type="protein sequence ID" value="KPL73307.1"/>
    <property type="molecule type" value="Genomic_DNA"/>
</dbReference>
<gene>
    <name evidence="1" type="ORF">ADM99_03575</name>
</gene>
<dbReference type="Pfam" id="PF04075">
    <property type="entry name" value="F420H2_quin_red"/>
    <property type="match status" value="1"/>
</dbReference>
<dbReference type="NCBIfam" id="TIGR00026">
    <property type="entry name" value="hi_GC_TIGR00026"/>
    <property type="match status" value="1"/>
</dbReference>
<dbReference type="InterPro" id="IPR004378">
    <property type="entry name" value="F420H2_quin_Rdtase"/>
</dbReference>
<organism evidence="1 2">
    <name type="scientific">Leptolinea tardivitalis</name>
    <dbReference type="NCBI Taxonomy" id="229920"/>
    <lineage>
        <taxon>Bacteria</taxon>
        <taxon>Bacillati</taxon>
        <taxon>Chloroflexota</taxon>
        <taxon>Anaerolineae</taxon>
        <taxon>Anaerolineales</taxon>
        <taxon>Anaerolineaceae</taxon>
        <taxon>Leptolinea</taxon>
    </lineage>
</organism>
<dbReference type="InterPro" id="IPR012349">
    <property type="entry name" value="Split_barrel_FMN-bd"/>
</dbReference>
<dbReference type="RefSeq" id="WP_062421720.1">
    <property type="nucleotide sequence ID" value="NZ_BBYA01000009.1"/>
</dbReference>